<accession>A0ABQ9TAU3</accession>
<gene>
    <name evidence="9" type="primary">TNNT1</name>
    <name evidence="9" type="ORF">P7K49_039845</name>
</gene>
<keyword evidence="3" id="KW-0597">Phosphoprotein</keyword>
<feature type="region of interest" description="Disordered" evidence="8">
    <location>
        <begin position="62"/>
        <end position="81"/>
    </location>
</feature>
<dbReference type="EMBL" id="JASSZA010000052">
    <property type="protein sequence ID" value="KAK2081836.1"/>
    <property type="molecule type" value="Genomic_DNA"/>
</dbReference>
<comment type="subunit">
    <text evidence="7">Interacts with TPM3.</text>
</comment>
<evidence type="ECO:0000313" key="9">
    <source>
        <dbReference type="EMBL" id="KAK2081836.1"/>
    </source>
</evidence>
<dbReference type="Proteomes" id="UP001266305">
    <property type="component" value="Unassembled WGS sequence"/>
</dbReference>
<evidence type="ECO:0000256" key="8">
    <source>
        <dbReference type="SAM" id="MobiDB-lite"/>
    </source>
</evidence>
<reference evidence="9 10" key="1">
    <citation type="submission" date="2023-05" db="EMBL/GenBank/DDBJ databases">
        <title>B98-5 Cell Line De Novo Hybrid Assembly: An Optical Mapping Approach.</title>
        <authorList>
            <person name="Kananen K."/>
            <person name="Auerbach J.A."/>
            <person name="Kautto E."/>
            <person name="Blachly J.S."/>
        </authorList>
    </citation>
    <scope>NUCLEOTIDE SEQUENCE [LARGE SCALE GENOMIC DNA]</scope>
    <source>
        <strain evidence="9">B95-8</strain>
        <tissue evidence="9">Cell line</tissue>
    </source>
</reference>
<evidence type="ECO:0000256" key="5">
    <source>
        <dbReference type="ARBA" id="ARBA00040072"/>
    </source>
</evidence>
<evidence type="ECO:0000256" key="1">
    <source>
        <dbReference type="ARBA" id="ARBA00003363"/>
    </source>
</evidence>
<dbReference type="InterPro" id="IPR038077">
    <property type="entry name" value="Troponin_sf"/>
</dbReference>
<sequence length="194" mass="23044">MVPPLIPPKIPERECVDIDDIHRKCMEKDLLELQTLINMHFEQWKKEEEELITLKEHIERRRRKMRKEEEEAKKQAEDDAKKKKVLSNMGAHFGGYLVKAEQKCGKRQTGWEMKLWILSEHKKPLDIDYMGEEQLQEKAQELSNWIHQLESEKFDLMAKLKQQKYEINVLYNGISHAQKFWKGAGKGCVGGRWN</sequence>
<dbReference type="Gene3D" id="1.20.5.350">
    <property type="match status" value="1"/>
</dbReference>
<proteinExistence type="inferred from homology"/>
<dbReference type="InterPro" id="IPR001978">
    <property type="entry name" value="Troponin"/>
</dbReference>
<dbReference type="PANTHER" id="PTHR11521:SF6">
    <property type="entry name" value="TROPONIN T, SLOW SKELETAL MUSCLE"/>
    <property type="match status" value="1"/>
</dbReference>
<evidence type="ECO:0000256" key="6">
    <source>
        <dbReference type="ARBA" id="ARBA00043016"/>
    </source>
</evidence>
<evidence type="ECO:0000256" key="2">
    <source>
        <dbReference type="ARBA" id="ARBA00008330"/>
    </source>
</evidence>
<keyword evidence="10" id="KW-1185">Reference proteome</keyword>
<dbReference type="PANTHER" id="PTHR11521">
    <property type="entry name" value="TROPONIN T"/>
    <property type="match status" value="1"/>
</dbReference>
<dbReference type="InterPro" id="IPR027707">
    <property type="entry name" value="TNNT"/>
</dbReference>
<organism evidence="9 10">
    <name type="scientific">Saguinus oedipus</name>
    <name type="common">Cotton-top tamarin</name>
    <name type="synonym">Oedipomidas oedipus</name>
    <dbReference type="NCBI Taxonomy" id="9490"/>
    <lineage>
        <taxon>Eukaryota</taxon>
        <taxon>Metazoa</taxon>
        <taxon>Chordata</taxon>
        <taxon>Craniata</taxon>
        <taxon>Vertebrata</taxon>
        <taxon>Euteleostomi</taxon>
        <taxon>Mammalia</taxon>
        <taxon>Eutheria</taxon>
        <taxon>Euarchontoglires</taxon>
        <taxon>Primates</taxon>
        <taxon>Haplorrhini</taxon>
        <taxon>Platyrrhini</taxon>
        <taxon>Cebidae</taxon>
        <taxon>Callitrichinae</taxon>
        <taxon>Saguinus</taxon>
    </lineage>
</organism>
<keyword evidence="4" id="KW-0514">Muscle protein</keyword>
<protein>
    <recommendedName>
        <fullName evidence="5">Troponin T, slow skeletal muscle</fullName>
    </recommendedName>
    <alternativeName>
        <fullName evidence="6">Slow skeletal muscle troponin T</fullName>
    </alternativeName>
</protein>
<name>A0ABQ9TAU3_SAGOE</name>
<dbReference type="SUPFAM" id="SSF90250">
    <property type="entry name" value="Troponin coil-coiled subunits"/>
    <property type="match status" value="1"/>
</dbReference>
<comment type="caution">
    <text evidence="9">The sequence shown here is derived from an EMBL/GenBank/DDBJ whole genome shotgun (WGS) entry which is preliminary data.</text>
</comment>
<evidence type="ECO:0000313" key="10">
    <source>
        <dbReference type="Proteomes" id="UP001266305"/>
    </source>
</evidence>
<feature type="compositionally biased region" description="Basic and acidic residues" evidence="8">
    <location>
        <begin position="66"/>
        <end position="81"/>
    </location>
</feature>
<comment type="similarity">
    <text evidence="2">Belongs to the troponin T family.</text>
</comment>
<evidence type="ECO:0000256" key="3">
    <source>
        <dbReference type="ARBA" id="ARBA00022553"/>
    </source>
</evidence>
<evidence type="ECO:0000256" key="4">
    <source>
        <dbReference type="ARBA" id="ARBA00023179"/>
    </source>
</evidence>
<dbReference type="Pfam" id="PF00992">
    <property type="entry name" value="Troponin"/>
    <property type="match status" value="2"/>
</dbReference>
<comment type="function">
    <text evidence="1">Troponin T is the tropomyosin-binding subunit of troponin, the thin filament regulatory complex which confers calcium-sensitivity to striated muscle actomyosin ATPase activity.</text>
</comment>
<evidence type="ECO:0000256" key="7">
    <source>
        <dbReference type="ARBA" id="ARBA00044035"/>
    </source>
</evidence>